<feature type="transmembrane region" description="Helical" evidence="2">
    <location>
        <begin position="1357"/>
        <end position="1377"/>
    </location>
</feature>
<feature type="region of interest" description="Disordered" evidence="1">
    <location>
        <begin position="1527"/>
        <end position="1565"/>
    </location>
</feature>
<feature type="transmembrane region" description="Helical" evidence="2">
    <location>
        <begin position="586"/>
        <end position="604"/>
    </location>
</feature>
<dbReference type="Proteomes" id="UP000289805">
    <property type="component" value="Unassembled WGS sequence"/>
</dbReference>
<feature type="transmembrane region" description="Helical" evidence="2">
    <location>
        <begin position="1204"/>
        <end position="1225"/>
    </location>
</feature>
<dbReference type="EMBL" id="SDJR01000005">
    <property type="protein sequence ID" value="RXR25780.1"/>
    <property type="molecule type" value="Genomic_DNA"/>
</dbReference>
<accession>A0A4V1N4U1</accession>
<feature type="compositionally biased region" description="Acidic residues" evidence="1">
    <location>
        <begin position="64"/>
        <end position="73"/>
    </location>
</feature>
<organism evidence="4 5">
    <name type="scientific">Oerskovia turbata</name>
    <dbReference type="NCBI Taxonomy" id="1713"/>
    <lineage>
        <taxon>Bacteria</taxon>
        <taxon>Bacillati</taxon>
        <taxon>Actinomycetota</taxon>
        <taxon>Actinomycetes</taxon>
        <taxon>Micrococcales</taxon>
        <taxon>Cellulomonadaceae</taxon>
        <taxon>Oerskovia</taxon>
    </lineage>
</organism>
<dbReference type="EMBL" id="SDJQ01000014">
    <property type="protein sequence ID" value="RXR33346.1"/>
    <property type="molecule type" value="Genomic_DNA"/>
</dbReference>
<feature type="transmembrane region" description="Helical" evidence="2">
    <location>
        <begin position="561"/>
        <end position="580"/>
    </location>
</feature>
<feature type="transmembrane region" description="Helical" evidence="2">
    <location>
        <begin position="430"/>
        <end position="452"/>
    </location>
</feature>
<gene>
    <name evidence="3" type="ORF">EQW73_09770</name>
    <name evidence="4" type="ORF">EQW78_11230</name>
</gene>
<feature type="transmembrane region" description="Helical" evidence="2">
    <location>
        <begin position="1480"/>
        <end position="1498"/>
    </location>
</feature>
<feature type="transmembrane region" description="Helical" evidence="2">
    <location>
        <begin position="528"/>
        <end position="554"/>
    </location>
</feature>
<dbReference type="STRING" id="1713.GCA_000718325_01638"/>
<dbReference type="RefSeq" id="WP_051702895.1">
    <property type="nucleotide sequence ID" value="NZ_JOFV01000006.1"/>
</dbReference>
<feature type="transmembrane region" description="Helical" evidence="2">
    <location>
        <begin position="731"/>
        <end position="750"/>
    </location>
</feature>
<feature type="transmembrane region" description="Helical" evidence="2">
    <location>
        <begin position="1164"/>
        <end position="1183"/>
    </location>
</feature>
<feature type="transmembrane region" description="Helical" evidence="2">
    <location>
        <begin position="796"/>
        <end position="817"/>
    </location>
</feature>
<feature type="transmembrane region" description="Helical" evidence="2">
    <location>
        <begin position="383"/>
        <end position="405"/>
    </location>
</feature>
<dbReference type="OrthoDB" id="3264110at2"/>
<feature type="transmembrane region" description="Helical" evidence="2">
    <location>
        <begin position="1435"/>
        <end position="1460"/>
    </location>
</feature>
<feature type="transmembrane region" description="Helical" evidence="2">
    <location>
        <begin position="1231"/>
        <end position="1251"/>
    </location>
</feature>
<protein>
    <submittedName>
        <fullName evidence="4">Uncharacterized protein</fullName>
    </submittedName>
</protein>
<proteinExistence type="predicted"/>
<keyword evidence="2" id="KW-1133">Transmembrane helix</keyword>
<sequence>MTNPAADLPFSRPRTLRTAVAALLALACLIGTALPGHALSGAPAATQGRSALAQAPAAPSAVETTEEAAEESAEPTPTILVAVAGLYWRDISRAATPTLWSMIRTGSVASVSVARTACTIDAWLTLSAGQMVSTATSPAPTDAVTDTGETDPADTGCPELPQPVMSGQAVEGPATVPGWTALTQQPDDVTTQHPAGTVAQRLADVGVCTTAVGPGAAVMLADAAGHVSRYVSGIDQIPAGDLQSCPVTVIDQGELFDSTGRRGESLEALDATLRRIVKEADLGTRVLIAGVSAGPVGEPGPQVVVDWRPEVATGTWLHSPSTQTDGVVQLVDLSATVVHEAGGSTEGLDGAPVSLGETRRLDVARTVENRQYFTVLTSTIPSLYPVLVGLLIATLVVTLGGLLWARRAAQRRGSPTPAPPGRVGRRVTTAVLLVVASAPVGASLASLSRWWVWSAPNAAATLALTAATVLVAVVAWSCSRLLPRRPWALPTSLAGVTWLVLTIDGATGTTLQQASLLGTSAVVNFTRFYGFNNVTFAVYAVAGLVLAGGLASAVVARGRRLAASLVVAVGVVTVVIDGWPGFGADFGGILALVPAFAVLALLVGKVRLTMLRIAVVAGVTVLVVAVIAVVDWLSPTSSSHLGGFVQSLLDGGAFEVVARKAAGAWKTIANPGGVLATLLVIGLSVVLLRPERWRLPEVSAAYRDWPLLRPLAIALVVVAAVGSVLNDSGIIIGIMVVVVGSAMIVPGFTVDAAVPAGGSRDGGSEGDRRDGSPRAVHAAAATAHDEPGVRRMPTMVATVGGGMFLVVLLASSVLGAAGVRLPAASVPAGTEVAPGRSDVIAADQPLVVVGTAGVTWDDVSSGTTPTLNDMLTDGAGAAGVSQPTGAAGRCVAGGWLSLSAGQLAEVATERGPDGAWTCPDLSPVATGEGAQVSGWADLVSLQPGSTYQARLGVLGGALSSATCATAVGPGAAAALASPDGSVSRYRDPAVAFAPGADTFACPVTVIDAGDATLPPLDPSRTAAEQAADRKELRAERLRAVDERVRTVLDRAPSLATVLVVDVSGTPGARPVLGVALARPSLDGPEQPRFLTSAATRTDGVARLLDVPATILGAADVAPPPRIQDTPLAWGSVRAPDAATTAASLADLTSRDHVRRTVYSFFVDAPLYAALALGVVCLALAPVASRARSARARAWWARGWAWARGSALVIAAVPAAAFLTSLTGWWQFANPTFALVVATVGVTATVAALGALAPRRPVWLAPGIVAGITFVALSLDGVIGTPLNRASPLGSAPTFGARFYGFGNPTFSVYAVAALFLAAALAQWLVLRHRRVAAAVTVGVIGVVTMAIDVWPTWGADLGGGLVLVPAFAVLGLAASGARVTWRRFLSVAATGVAAVAVVGVLDWLRPPDERSHLGRFVTQVLDGSAWETLARKAGYALRSVLGGVPVWLTILVLVAAAVVLFGSRRFTPRWFARTETAWPLLRPALLALWIVCVAGSVVNDFGVRIAMIALIPAVPLLTVAVLHASPRQARGPDGVPDGVGSGRREEGPDDGAAPPDATEPAASGR</sequence>
<feature type="transmembrane region" description="Helical" evidence="2">
    <location>
        <begin position="488"/>
        <end position="508"/>
    </location>
</feature>
<feature type="region of interest" description="Disordered" evidence="1">
    <location>
        <begin position="50"/>
        <end position="75"/>
    </location>
</feature>
<feature type="transmembrane region" description="Helical" evidence="2">
    <location>
        <begin position="1331"/>
        <end position="1351"/>
    </location>
</feature>
<evidence type="ECO:0000256" key="1">
    <source>
        <dbReference type="SAM" id="MobiDB-lite"/>
    </source>
</evidence>
<feature type="transmembrane region" description="Helical" evidence="2">
    <location>
        <begin position="1384"/>
        <end position="1404"/>
    </location>
</feature>
<feature type="transmembrane region" description="Helical" evidence="2">
    <location>
        <begin position="611"/>
        <end position="633"/>
    </location>
</feature>
<feature type="transmembrane region" description="Helical" evidence="2">
    <location>
        <begin position="458"/>
        <end position="476"/>
    </location>
</feature>
<reference evidence="5 6" key="1">
    <citation type="submission" date="2019-01" db="EMBL/GenBank/DDBJ databases">
        <title>Oerskovia turbata Genome sequencing and assembly.</title>
        <authorList>
            <person name="Dou T."/>
        </authorList>
    </citation>
    <scope>NUCLEOTIDE SEQUENCE [LARGE SCALE GENOMIC DNA]</scope>
    <source>
        <strain evidence="4 5">JCM12123</strain>
        <strain evidence="3 6">JCM3160</strain>
    </source>
</reference>
<feature type="transmembrane region" description="Helical" evidence="2">
    <location>
        <begin position="1258"/>
        <end position="1278"/>
    </location>
</feature>
<evidence type="ECO:0000313" key="5">
    <source>
        <dbReference type="Proteomes" id="UP000289805"/>
    </source>
</evidence>
<feature type="transmembrane region" description="Helical" evidence="2">
    <location>
        <begin position="668"/>
        <end position="687"/>
    </location>
</feature>
<keyword evidence="2" id="KW-0472">Membrane</keyword>
<feature type="transmembrane region" description="Helical" evidence="2">
    <location>
        <begin position="707"/>
        <end position="725"/>
    </location>
</feature>
<evidence type="ECO:0000313" key="4">
    <source>
        <dbReference type="EMBL" id="RXR33346.1"/>
    </source>
</evidence>
<evidence type="ECO:0000313" key="3">
    <source>
        <dbReference type="EMBL" id="RXR25780.1"/>
    </source>
</evidence>
<feature type="compositionally biased region" description="Low complexity" evidence="1">
    <location>
        <begin position="50"/>
        <end position="63"/>
    </location>
</feature>
<evidence type="ECO:0000256" key="2">
    <source>
        <dbReference type="SAM" id="Phobius"/>
    </source>
</evidence>
<comment type="caution">
    <text evidence="4">The sequence shown here is derived from an EMBL/GenBank/DDBJ whole genome shotgun (WGS) entry which is preliminary data.</text>
</comment>
<feature type="transmembrane region" description="Helical" evidence="2">
    <location>
        <begin position="1504"/>
        <end position="1522"/>
    </location>
</feature>
<keyword evidence="6" id="KW-1185">Reference proteome</keyword>
<keyword evidence="2" id="KW-0812">Transmembrane</keyword>
<dbReference type="Proteomes" id="UP000290517">
    <property type="component" value="Unassembled WGS sequence"/>
</dbReference>
<evidence type="ECO:0000313" key="6">
    <source>
        <dbReference type="Proteomes" id="UP000290517"/>
    </source>
</evidence>
<name>A0A4V1N4U1_9CELL</name>
<feature type="transmembrane region" description="Helical" evidence="2">
    <location>
        <begin position="1306"/>
        <end position="1326"/>
    </location>
</feature>